<dbReference type="EMBL" id="JACBZN010000001">
    <property type="protein sequence ID" value="NYI39041.1"/>
    <property type="molecule type" value="Genomic_DNA"/>
</dbReference>
<gene>
    <name evidence="3" type="ORF">BJ975_002416</name>
    <name evidence="2" type="ORF">IDH50_16115</name>
</gene>
<dbReference type="AlphaFoldDB" id="A0A8I0FZE2"/>
<reference evidence="3 4" key="1">
    <citation type="submission" date="2020-07" db="EMBL/GenBank/DDBJ databases">
        <title>Sequencing the genomes of 1000 actinobacteria strains.</title>
        <authorList>
            <person name="Klenk H.-P."/>
        </authorList>
    </citation>
    <scope>NUCLEOTIDE SEQUENCE [LARGE SCALE GENOMIC DNA]</scope>
    <source>
        <strain evidence="3 4">DSM 19087</strain>
    </source>
</reference>
<accession>A0A8I0FZE2</accession>
<dbReference type="Proteomes" id="UP000659061">
    <property type="component" value="Unassembled WGS sequence"/>
</dbReference>
<evidence type="ECO:0000313" key="3">
    <source>
        <dbReference type="EMBL" id="NYI39041.1"/>
    </source>
</evidence>
<feature type="signal peptide" evidence="1">
    <location>
        <begin position="1"/>
        <end position="26"/>
    </location>
</feature>
<comment type="caution">
    <text evidence="2">The sequence shown here is derived from an EMBL/GenBank/DDBJ whole genome shotgun (WGS) entry which is preliminary data.</text>
</comment>
<protein>
    <recommendedName>
        <fullName evidence="6">Bacterial Ig domain-containing protein</fullName>
    </recommendedName>
</protein>
<evidence type="ECO:0000256" key="1">
    <source>
        <dbReference type="SAM" id="SignalP"/>
    </source>
</evidence>
<reference evidence="2" key="2">
    <citation type="submission" date="2020-09" db="EMBL/GenBank/DDBJ databases">
        <title>Novel species in genus Aeromicrobium.</title>
        <authorList>
            <person name="Zhang G."/>
        </authorList>
    </citation>
    <scope>NUCLEOTIDE SEQUENCE</scope>
    <source>
        <strain evidence="2">SSW1-57</strain>
    </source>
</reference>
<sequence>MKTVIRAALVAVIALIASLLMAPAGATTLSHGDAAMSAPAAGGTISGRMTLSAGVATDAAFFVTAERRTASGAWVWAATSRAVRPGHTYTVTVDSPGTYRVRAERQLSSSSDFKVVTVSKGVARTGVDLLVKPNRTISGTVAAEGFTLRGLNVEMPVRATVQAYDSGTWVDILHGAVSISGVYVLSIPHPYDEVRLRFGQAPCPDLPEFGCKFGTAPVALTTYWDGSRYGTLNAEQALAVDLRAGDVDEIDLTLTPAKHFTVATAPRITGPARLGATMTAVPGRYAPTPSAIVYEWYTGDPTRAGEYDTLEATGPTFTVTPAEVGRSIVLRARPLLTGYEGPTHTSPEVVARSQGSLAVKAKAGKRKAAIAIRVDAPGVDRKRVDGKASVYAKGKRLKTVNVRDGRATIKIYRQKKGKRTYTIRWSGSSSVASATKSTRIAIR</sequence>
<feature type="chain" id="PRO_5034588716" description="Bacterial Ig domain-containing protein" evidence="1">
    <location>
        <begin position="27"/>
        <end position="443"/>
    </location>
</feature>
<organism evidence="2 5">
    <name type="scientific">Aeromicrobium tamlense</name>
    <dbReference type="NCBI Taxonomy" id="375541"/>
    <lineage>
        <taxon>Bacteria</taxon>
        <taxon>Bacillati</taxon>
        <taxon>Actinomycetota</taxon>
        <taxon>Actinomycetes</taxon>
        <taxon>Propionibacteriales</taxon>
        <taxon>Nocardioidaceae</taxon>
        <taxon>Aeromicrobium</taxon>
    </lineage>
</organism>
<keyword evidence="4" id="KW-1185">Reference proteome</keyword>
<dbReference type="RefSeq" id="WP_179426286.1">
    <property type="nucleotide sequence ID" value="NZ_BAAAMP010000002.1"/>
</dbReference>
<evidence type="ECO:0000313" key="5">
    <source>
        <dbReference type="Proteomes" id="UP000659061"/>
    </source>
</evidence>
<name>A0A8I0FZE2_9ACTN</name>
<keyword evidence="1" id="KW-0732">Signal</keyword>
<proteinExistence type="predicted"/>
<evidence type="ECO:0000313" key="4">
    <source>
        <dbReference type="Proteomes" id="UP000587211"/>
    </source>
</evidence>
<evidence type="ECO:0000313" key="2">
    <source>
        <dbReference type="EMBL" id="MBD1271771.1"/>
    </source>
</evidence>
<dbReference type="Proteomes" id="UP000587211">
    <property type="component" value="Unassembled WGS sequence"/>
</dbReference>
<evidence type="ECO:0008006" key="6">
    <source>
        <dbReference type="Google" id="ProtNLM"/>
    </source>
</evidence>
<dbReference type="Gene3D" id="2.60.40.2700">
    <property type="match status" value="1"/>
</dbReference>
<dbReference type="EMBL" id="JACWMT010000004">
    <property type="protein sequence ID" value="MBD1271771.1"/>
    <property type="molecule type" value="Genomic_DNA"/>
</dbReference>